<evidence type="ECO:0000313" key="3">
    <source>
        <dbReference type="EMBL" id="KAG0305683.1"/>
    </source>
</evidence>
<dbReference type="EMBL" id="JAAAIN010001200">
    <property type="protein sequence ID" value="KAG0305683.1"/>
    <property type="molecule type" value="Genomic_DNA"/>
</dbReference>
<comment type="caution">
    <text evidence="3">The sequence shown here is derived from an EMBL/GenBank/DDBJ whole genome shotgun (WGS) entry which is preliminary data.</text>
</comment>
<accession>A0A9P6QXH3</accession>
<feature type="region of interest" description="Disordered" evidence="1">
    <location>
        <begin position="1"/>
        <end position="34"/>
    </location>
</feature>
<gene>
    <name evidence="3" type="ORF">BGZ97_001033</name>
</gene>
<organism evidence="3 4">
    <name type="scientific">Linnemannia gamsii</name>
    <dbReference type="NCBI Taxonomy" id="64522"/>
    <lineage>
        <taxon>Eukaryota</taxon>
        <taxon>Fungi</taxon>
        <taxon>Fungi incertae sedis</taxon>
        <taxon>Mucoromycota</taxon>
        <taxon>Mortierellomycotina</taxon>
        <taxon>Mortierellomycetes</taxon>
        <taxon>Mortierellales</taxon>
        <taxon>Mortierellaceae</taxon>
        <taxon>Linnemannia</taxon>
    </lineage>
</organism>
<feature type="compositionally biased region" description="Low complexity" evidence="1">
    <location>
        <begin position="111"/>
        <end position="121"/>
    </location>
</feature>
<dbReference type="Proteomes" id="UP000823405">
    <property type="component" value="Unassembled WGS sequence"/>
</dbReference>
<keyword evidence="2" id="KW-1133">Transmembrane helix</keyword>
<feature type="non-terminal residue" evidence="3">
    <location>
        <position position="608"/>
    </location>
</feature>
<evidence type="ECO:0000256" key="2">
    <source>
        <dbReference type="SAM" id="Phobius"/>
    </source>
</evidence>
<reference evidence="3" key="1">
    <citation type="journal article" date="2020" name="Fungal Divers.">
        <title>Resolving the Mortierellaceae phylogeny through synthesis of multi-gene phylogenetics and phylogenomics.</title>
        <authorList>
            <person name="Vandepol N."/>
            <person name="Liber J."/>
            <person name="Desiro A."/>
            <person name="Na H."/>
            <person name="Kennedy M."/>
            <person name="Barry K."/>
            <person name="Grigoriev I.V."/>
            <person name="Miller A.N."/>
            <person name="O'Donnell K."/>
            <person name="Stajich J.E."/>
            <person name="Bonito G."/>
        </authorList>
    </citation>
    <scope>NUCLEOTIDE SEQUENCE</scope>
    <source>
        <strain evidence="3">NVP60</strain>
    </source>
</reference>
<feature type="region of interest" description="Disordered" evidence="1">
    <location>
        <begin position="208"/>
        <end position="246"/>
    </location>
</feature>
<proteinExistence type="predicted"/>
<feature type="compositionally biased region" description="Low complexity" evidence="1">
    <location>
        <begin position="21"/>
        <end position="31"/>
    </location>
</feature>
<dbReference type="AlphaFoldDB" id="A0A9P6QXH3"/>
<keyword evidence="2" id="KW-0472">Membrane</keyword>
<name>A0A9P6QXH3_9FUNG</name>
<protein>
    <submittedName>
        <fullName evidence="3">Uncharacterized protein</fullName>
    </submittedName>
</protein>
<dbReference type="OrthoDB" id="2426193at2759"/>
<evidence type="ECO:0000313" key="4">
    <source>
        <dbReference type="Proteomes" id="UP000823405"/>
    </source>
</evidence>
<keyword evidence="2" id="KW-0812">Transmembrane</keyword>
<feature type="region of interest" description="Disordered" evidence="1">
    <location>
        <begin position="163"/>
        <end position="185"/>
    </location>
</feature>
<sequence>MTEEGGDESFFSLTRNGLQYPDSPSSDISSPMMTPLPFKMMMPQPNTNNMSHLLTPVTPGIGGGVEKEDRKKLREYEFPSPTAMASSVAMKVEASAYQAYQNHPFTHLRQQRQQLQQQQQLPSPPTAKATPNLSYSAKYANYTNNSTTTATTTTAIFTPQQQTVVRVSPRPAHFSKDSNTRKPSTTMALSMIEKEKLAYQYPPSHRVSMVSPPPPPYISSSSPSSDHGAGVGTPPPTTTTTTQSAASTAAAVIAIAPPLQVPDQQHHHHLHYDPTVTTTGVSSSLAAKSKRHSLPVALARSASSSSFSTSSSPAIIVAGSGVMVSDSSVAATPRVFSPRAPSRDVKRHSLAVIPSSASSTMLPSNNNMARPNKIYGHRSISNMPPQAIPIYASTGSAADMMMKTPPTAFNPRAPFSSSSSPSTRLLERNVNAADIDTVFYNLKHHHLHHHHVHSPTVEEGTDKDLSALIGPEHDHKNNLLTLSHTNINAHNLHTSSSPLASSPARMQGLLRIASLQRATAAASAAERNLILSTSRIGGGPTSMSMGLERSEFPGFWEDAKQHNMHWTVYTMGLAALASLVWVLILPSLMMFVPIFPGTVVLLMGFQYS</sequence>
<feature type="region of interest" description="Disordered" evidence="1">
    <location>
        <begin position="108"/>
        <end position="133"/>
    </location>
</feature>
<feature type="transmembrane region" description="Helical" evidence="2">
    <location>
        <begin position="590"/>
        <end position="607"/>
    </location>
</feature>
<keyword evidence="4" id="KW-1185">Reference proteome</keyword>
<evidence type="ECO:0000256" key="1">
    <source>
        <dbReference type="SAM" id="MobiDB-lite"/>
    </source>
</evidence>